<dbReference type="Proteomes" id="UP001596150">
    <property type="component" value="Unassembled WGS sequence"/>
</dbReference>
<proteinExistence type="predicted"/>
<dbReference type="PANTHER" id="PTHR32309:SF13">
    <property type="entry name" value="FERRIC ENTEROBACTIN TRANSPORT PROTEIN FEPE"/>
    <property type="match status" value="1"/>
</dbReference>
<name>A0ABW0PZR0_9HYPH</name>
<organism evidence="6 7">
    <name type="scientific">Kaistia terrae</name>
    <dbReference type="NCBI Taxonomy" id="537017"/>
    <lineage>
        <taxon>Bacteria</taxon>
        <taxon>Pseudomonadati</taxon>
        <taxon>Pseudomonadota</taxon>
        <taxon>Alphaproteobacteria</taxon>
        <taxon>Hyphomicrobiales</taxon>
        <taxon>Kaistiaceae</taxon>
        <taxon>Kaistia</taxon>
    </lineage>
</organism>
<evidence type="ECO:0000256" key="2">
    <source>
        <dbReference type="ARBA" id="ARBA00022840"/>
    </source>
</evidence>
<feature type="region of interest" description="Disordered" evidence="4">
    <location>
        <begin position="1"/>
        <end position="29"/>
    </location>
</feature>
<feature type="transmembrane region" description="Helical" evidence="5">
    <location>
        <begin position="47"/>
        <end position="65"/>
    </location>
</feature>
<evidence type="ECO:0000256" key="1">
    <source>
        <dbReference type="ARBA" id="ARBA00022741"/>
    </source>
</evidence>
<feature type="compositionally biased region" description="Basic and acidic residues" evidence="4">
    <location>
        <begin position="732"/>
        <end position="747"/>
    </location>
</feature>
<keyword evidence="2" id="KW-0067">ATP-binding</keyword>
<keyword evidence="5" id="KW-0472">Membrane</keyword>
<gene>
    <name evidence="6" type="ORF">ACFPP9_18825</name>
</gene>
<dbReference type="PANTHER" id="PTHR32309">
    <property type="entry name" value="TYROSINE-PROTEIN KINASE"/>
    <property type="match status" value="1"/>
</dbReference>
<feature type="coiled-coil region" evidence="3">
    <location>
        <begin position="220"/>
        <end position="247"/>
    </location>
</feature>
<keyword evidence="7" id="KW-1185">Reference proteome</keyword>
<sequence length="747" mass="80677">MLHGGGLRLASDDGWPTGDQPASERLPLPGPEALDPWRFFKMLRRQAWFVLAVILAFNLLTLLGLSQIPPICKTSALVIVDPWQQSMLDADRSVPSQPADAARVESEVEILRSPSVLLAALRKLELAQDAEFAPRPGWGARLASLVGIKAPPLSPEQAAKLTLKKLGSSVAVTRRGATYVIEVAARSKDPDKAARIANALAAAYIDAQIRAKVDFAASVRKRLAMQLESARETLRELDRKLDSFLDDRIVQIEPPELRAELSEIRAAIREQEANRVRYDALAGRARELARKRDWEALIAELNSERMVRLHAQYTAIRRGLGAGQKDDTPTRLAQIDQQIDKEAQAVIGRIAAEASAAQQSETELRTRLSQRLANADAPAELVRHFREVESDAAALRLVVDKLTTNSTTATAEIELQLPDSRVVSAALSPATPAYPDKPLILGLAGALSLILGVAAGILRDHVSGGIADEDELERLSNVPVLSALPTIPARADRPGENPATEVLNHPNDAYAEAVRRLRLGLDLSPAGRRANNSGRVVVVTAALPGEGATLAAISLARSLALSGRRTLLIDGNLRQPDLHEILDLERRHGLASHLAGRGTAPSSDGLIVDIGPHLSVAAGPADPRLNIDVLMQSSRLAALLQTARQNFEHVVIDSPSPLVAIDALQWSPHADDIVMVVAASTPPRDIRAGLRTLARGGHGTAHLWLALNHASGRQPNRDYAPRSRPAKPTPRNHSERMSPIERTESNS</sequence>
<dbReference type="InterPro" id="IPR050445">
    <property type="entry name" value="Bact_polysacc_biosynth/exp"/>
</dbReference>
<dbReference type="CDD" id="cd05387">
    <property type="entry name" value="BY-kinase"/>
    <property type="match status" value="1"/>
</dbReference>
<dbReference type="SUPFAM" id="SSF52540">
    <property type="entry name" value="P-loop containing nucleoside triphosphate hydrolases"/>
    <property type="match status" value="1"/>
</dbReference>
<evidence type="ECO:0000313" key="6">
    <source>
        <dbReference type="EMBL" id="MFC5517840.1"/>
    </source>
</evidence>
<dbReference type="EMBL" id="JBHSML010000012">
    <property type="protein sequence ID" value="MFC5517840.1"/>
    <property type="molecule type" value="Genomic_DNA"/>
</dbReference>
<feature type="region of interest" description="Disordered" evidence="4">
    <location>
        <begin position="712"/>
        <end position="747"/>
    </location>
</feature>
<keyword evidence="3" id="KW-0175">Coiled coil</keyword>
<evidence type="ECO:0000256" key="3">
    <source>
        <dbReference type="SAM" id="Coils"/>
    </source>
</evidence>
<dbReference type="Gene3D" id="3.40.50.300">
    <property type="entry name" value="P-loop containing nucleotide triphosphate hydrolases"/>
    <property type="match status" value="1"/>
</dbReference>
<reference evidence="7" key="1">
    <citation type="journal article" date="2019" name="Int. J. Syst. Evol. Microbiol.">
        <title>The Global Catalogue of Microorganisms (GCM) 10K type strain sequencing project: providing services to taxonomists for standard genome sequencing and annotation.</title>
        <authorList>
            <consortium name="The Broad Institute Genomics Platform"/>
            <consortium name="The Broad Institute Genome Sequencing Center for Infectious Disease"/>
            <person name="Wu L."/>
            <person name="Ma J."/>
        </authorList>
    </citation>
    <scope>NUCLEOTIDE SEQUENCE [LARGE SCALE GENOMIC DNA]</scope>
    <source>
        <strain evidence="7">KACC 12633</strain>
    </source>
</reference>
<dbReference type="RefSeq" id="WP_266345229.1">
    <property type="nucleotide sequence ID" value="NZ_JAPKNH010000007.1"/>
</dbReference>
<keyword evidence="5" id="KW-1133">Transmembrane helix</keyword>
<evidence type="ECO:0000313" key="7">
    <source>
        <dbReference type="Proteomes" id="UP001596150"/>
    </source>
</evidence>
<accession>A0ABW0PZR0</accession>
<evidence type="ECO:0000256" key="4">
    <source>
        <dbReference type="SAM" id="MobiDB-lite"/>
    </source>
</evidence>
<evidence type="ECO:0000256" key="5">
    <source>
        <dbReference type="SAM" id="Phobius"/>
    </source>
</evidence>
<dbReference type="InterPro" id="IPR027417">
    <property type="entry name" value="P-loop_NTPase"/>
</dbReference>
<comment type="caution">
    <text evidence="6">The sequence shown here is derived from an EMBL/GenBank/DDBJ whole genome shotgun (WGS) entry which is preliminary data.</text>
</comment>
<dbReference type="InterPro" id="IPR005702">
    <property type="entry name" value="Wzc-like_C"/>
</dbReference>
<keyword evidence="5" id="KW-0812">Transmembrane</keyword>
<keyword evidence="1" id="KW-0547">Nucleotide-binding</keyword>
<protein>
    <submittedName>
        <fullName evidence="6">GumC family protein</fullName>
    </submittedName>
</protein>